<organism evidence="1 2">
    <name type="scientific">Fusobacterium animalis D11</name>
    <dbReference type="NCBI Taxonomy" id="556264"/>
    <lineage>
        <taxon>Bacteria</taxon>
        <taxon>Fusobacteriati</taxon>
        <taxon>Fusobacteriota</taxon>
        <taxon>Fusobacteriia</taxon>
        <taxon>Fusobacteriales</taxon>
        <taxon>Fusobacteriaceae</taxon>
        <taxon>Fusobacterium</taxon>
    </lineage>
</organism>
<proteinExistence type="predicted"/>
<comment type="caution">
    <text evidence="1">The sequence shown here is derived from an EMBL/GenBank/DDBJ whole genome shotgun (WGS) entry which is preliminary data.</text>
</comment>
<dbReference type="Proteomes" id="UP000004650">
    <property type="component" value="Unassembled WGS sequence"/>
</dbReference>
<dbReference type="EMBL" id="ACDS02000012">
    <property type="protein sequence ID" value="EFD80435.1"/>
    <property type="molecule type" value="Genomic_DNA"/>
</dbReference>
<sequence length="65" mass="7404">MKMWKCKCCGGTVGAKTYQIEELDKKGEFTGNSLNHFDVESYQCSKCGECSEELENIADWVEDKE</sequence>
<reference evidence="1 2" key="2">
    <citation type="submission" date="2013-10" db="EMBL/GenBank/DDBJ databases">
        <title>The Genome Sequence of Fusobacterium nucleatum subsp. animalis D11.</title>
        <authorList>
            <consortium name="The Broad Institute Genomics Platform"/>
            <person name="Earl A."/>
            <person name="Ward D."/>
            <person name="Feldgarden M."/>
            <person name="Gevers D."/>
            <person name="Kostic A."/>
            <person name="Garrett W."/>
            <person name="Young S.K."/>
            <person name="Zeng Q."/>
            <person name="Gargeya S."/>
            <person name="Fitzgerald M."/>
            <person name="Abouelleil A."/>
            <person name="Alvarado L."/>
            <person name="Berlin A.M."/>
            <person name="Chapman S.B."/>
            <person name="Gainer-Dewar J."/>
            <person name="Goldberg J."/>
            <person name="Gnerre S."/>
            <person name="Griggs A."/>
            <person name="Gujja S."/>
            <person name="Hansen M."/>
            <person name="Howarth C."/>
            <person name="Imamovic A."/>
            <person name="Ireland A."/>
            <person name="Larimer J."/>
            <person name="McCowan C."/>
            <person name="Murphy C."/>
            <person name="Pearson M."/>
            <person name="Poon T.W."/>
            <person name="Priest M."/>
            <person name="Roberts A."/>
            <person name="Saif S."/>
            <person name="Shea T."/>
            <person name="Sykes S."/>
            <person name="Wortman J."/>
            <person name="Nusbaum C."/>
            <person name="Birren B."/>
        </authorList>
    </citation>
    <scope>NUCLEOTIDE SEQUENCE [LARGE SCALE GENOMIC DNA]</scope>
    <source>
        <strain evidence="1 2">D11</strain>
    </source>
</reference>
<accession>D6BE38</accession>
<dbReference type="HOGENOM" id="CLU_2843538_0_0_0"/>
<protein>
    <submittedName>
        <fullName evidence="1">Uncharacterized protein</fullName>
    </submittedName>
</protein>
<dbReference type="AlphaFoldDB" id="D6BE38"/>
<reference evidence="2" key="1">
    <citation type="submission" date="2009-02" db="EMBL/GenBank/DDBJ databases">
        <title>The Genome Sequence of Shigella sp. D9.</title>
        <authorList>
            <consortium name="The Broad Institute Genome Sequencing Platform"/>
            <person name="Ward D."/>
            <person name="Young S.K."/>
            <person name="Kodira C.D."/>
            <person name="Zeng Q."/>
            <person name="Koehrsen M."/>
            <person name="Alvarado L."/>
            <person name="Berlin A."/>
            <person name="Borenstein D."/>
            <person name="Chen Z."/>
            <person name="Engels R."/>
            <person name="Freedman E."/>
            <person name="Gellesch M."/>
            <person name="Goldberg J."/>
            <person name="Griggs A."/>
            <person name="Gujja S."/>
            <person name="Heiman D."/>
            <person name="Hepburn T."/>
            <person name="Howarth C."/>
            <person name="Jen D."/>
            <person name="Larson L."/>
            <person name="Lewis B."/>
            <person name="Mehta T."/>
            <person name="Park D."/>
            <person name="Pearson M."/>
            <person name="Roberts A."/>
            <person name="Saif S."/>
            <person name="Shea T."/>
            <person name="Shenoy N."/>
            <person name="Sisk P."/>
            <person name="Stolte C."/>
            <person name="Sykes S."/>
            <person name="Walk T."/>
            <person name="White J."/>
            <person name="Yandava C."/>
            <person name="Allen-Vercoe E."/>
            <person name="Strauss J."/>
            <person name="Sibley C."/>
            <person name="White A."/>
            <person name="Ambrose C."/>
            <person name="Lander E."/>
            <person name="Nusbaum C."/>
            <person name="Galagan J."/>
            <person name="Birren B."/>
        </authorList>
    </citation>
    <scope>NUCLEOTIDE SEQUENCE [LARGE SCALE GENOMIC DNA]</scope>
    <source>
        <strain evidence="2">D11</strain>
    </source>
</reference>
<evidence type="ECO:0000313" key="1">
    <source>
        <dbReference type="EMBL" id="EFD80435.1"/>
    </source>
</evidence>
<name>D6BE38_9FUSO</name>
<gene>
    <name evidence="1" type="ORF">PSAG_00470</name>
</gene>
<evidence type="ECO:0000313" key="2">
    <source>
        <dbReference type="Proteomes" id="UP000004650"/>
    </source>
</evidence>